<dbReference type="Proteomes" id="UP001196413">
    <property type="component" value="Unassembled WGS sequence"/>
</dbReference>
<proteinExistence type="predicted"/>
<keyword evidence="1" id="KW-0862">Zinc</keyword>
<protein>
    <recommendedName>
        <fullName evidence="2">C2H2-type domain-containing protein</fullName>
    </recommendedName>
</protein>
<evidence type="ECO:0000259" key="2">
    <source>
        <dbReference type="PROSITE" id="PS50157"/>
    </source>
</evidence>
<comment type="caution">
    <text evidence="3">The sequence shown here is derived from an EMBL/GenBank/DDBJ whole genome shotgun (WGS) entry which is preliminary data.</text>
</comment>
<dbReference type="AlphaFoldDB" id="A0AAD5QVF9"/>
<gene>
    <name evidence="3" type="ORF">KIN20_022610</name>
</gene>
<accession>A0AAD5QVF9</accession>
<dbReference type="InterPro" id="IPR013087">
    <property type="entry name" value="Znf_C2H2_type"/>
</dbReference>
<evidence type="ECO:0000313" key="3">
    <source>
        <dbReference type="EMBL" id="KAJ1362892.1"/>
    </source>
</evidence>
<keyword evidence="1" id="KW-0479">Metal-binding</keyword>
<evidence type="ECO:0000256" key="1">
    <source>
        <dbReference type="PROSITE-ProRule" id="PRU00042"/>
    </source>
</evidence>
<keyword evidence="4" id="KW-1185">Reference proteome</keyword>
<keyword evidence="1" id="KW-0863">Zinc-finger</keyword>
<dbReference type="EMBL" id="JAHQIW010004557">
    <property type="protein sequence ID" value="KAJ1362892.1"/>
    <property type="molecule type" value="Genomic_DNA"/>
</dbReference>
<evidence type="ECO:0000313" key="4">
    <source>
        <dbReference type="Proteomes" id="UP001196413"/>
    </source>
</evidence>
<dbReference type="PROSITE" id="PS00028">
    <property type="entry name" value="ZINC_FINGER_C2H2_1"/>
    <property type="match status" value="1"/>
</dbReference>
<dbReference type="Gene3D" id="3.30.160.60">
    <property type="entry name" value="Classic Zinc Finger"/>
    <property type="match status" value="1"/>
</dbReference>
<dbReference type="GO" id="GO:0008270">
    <property type="term" value="F:zinc ion binding"/>
    <property type="evidence" value="ECO:0007669"/>
    <property type="project" value="UniProtKB-KW"/>
</dbReference>
<name>A0AAD5QVF9_PARTN</name>
<feature type="domain" description="C2H2-type" evidence="2">
    <location>
        <begin position="158"/>
        <end position="186"/>
    </location>
</feature>
<sequence>MTQLDKRHMKCLKVVQSGPSGHKIADLSPFRVWTPKVRPCKSMQAERLAQRYRPVTLMERNETKCGAQETRSEVYKIKVSANDVVVFAFTRCCGTNGLFVRHTTNRQVFESFYSNLAIGFALYTNDLPSLSSSADYNGNDVPPHDNLLSDEERDKRHLTCGNCGRNYARRFGLRTHQRVIHNKQLLMCPYEGCDHSGFKYNQGVCAIDLFMPSLFNVVLSPFRVVEIVLDNL</sequence>
<reference evidence="3" key="1">
    <citation type="submission" date="2021-06" db="EMBL/GenBank/DDBJ databases">
        <title>Parelaphostrongylus tenuis whole genome reference sequence.</title>
        <authorList>
            <person name="Garwood T.J."/>
            <person name="Larsen P.A."/>
            <person name="Fountain-Jones N.M."/>
            <person name="Garbe J.R."/>
            <person name="Macchietto M.G."/>
            <person name="Kania S.A."/>
            <person name="Gerhold R.W."/>
            <person name="Richards J.E."/>
            <person name="Wolf T.M."/>
        </authorList>
    </citation>
    <scope>NUCLEOTIDE SEQUENCE</scope>
    <source>
        <strain evidence="3">MNPRO001-30</strain>
        <tissue evidence="3">Meninges</tissue>
    </source>
</reference>
<dbReference type="PROSITE" id="PS50157">
    <property type="entry name" value="ZINC_FINGER_C2H2_2"/>
    <property type="match status" value="1"/>
</dbReference>
<organism evidence="3 4">
    <name type="scientific">Parelaphostrongylus tenuis</name>
    <name type="common">Meningeal worm</name>
    <dbReference type="NCBI Taxonomy" id="148309"/>
    <lineage>
        <taxon>Eukaryota</taxon>
        <taxon>Metazoa</taxon>
        <taxon>Ecdysozoa</taxon>
        <taxon>Nematoda</taxon>
        <taxon>Chromadorea</taxon>
        <taxon>Rhabditida</taxon>
        <taxon>Rhabditina</taxon>
        <taxon>Rhabditomorpha</taxon>
        <taxon>Strongyloidea</taxon>
        <taxon>Metastrongylidae</taxon>
        <taxon>Parelaphostrongylus</taxon>
    </lineage>
</organism>